<organism evidence="1 2">
    <name type="scientific">Paractinoplanes atraurantiacus</name>
    <dbReference type="NCBI Taxonomy" id="1036182"/>
    <lineage>
        <taxon>Bacteria</taxon>
        <taxon>Bacillati</taxon>
        <taxon>Actinomycetota</taxon>
        <taxon>Actinomycetes</taxon>
        <taxon>Micromonosporales</taxon>
        <taxon>Micromonosporaceae</taxon>
        <taxon>Paractinoplanes</taxon>
    </lineage>
</organism>
<dbReference type="EMBL" id="OBDY01000001">
    <property type="protein sequence ID" value="SNY09191.1"/>
    <property type="molecule type" value="Genomic_DNA"/>
</dbReference>
<accession>A0A285FG35</accession>
<evidence type="ECO:0000313" key="1">
    <source>
        <dbReference type="EMBL" id="SNY09191.1"/>
    </source>
</evidence>
<name>A0A285FG35_9ACTN</name>
<sequence length="157" mass="16524">MVPVMEQNWRHLPAPARPIAAAASEAVAAAQAHDGDALTAAVDDLAALDHGLVLGTATRLLLEDAHPDGLDGDAVRDVLERTVRSAAAWQPDVDPHVILLLLAGALGVLEEDDTPPPKPDVLARHAALLLAELLKGRETKAVFTAALVEIERAQLND</sequence>
<protein>
    <submittedName>
        <fullName evidence="1">Uncharacterized protein</fullName>
    </submittedName>
</protein>
<keyword evidence="2" id="KW-1185">Reference proteome</keyword>
<reference evidence="1 2" key="1">
    <citation type="submission" date="2017-09" db="EMBL/GenBank/DDBJ databases">
        <authorList>
            <person name="Ehlers B."/>
            <person name="Leendertz F.H."/>
        </authorList>
    </citation>
    <scope>NUCLEOTIDE SEQUENCE [LARGE SCALE GENOMIC DNA]</scope>
    <source>
        <strain evidence="1 2">CGMCC 4.6857</strain>
    </source>
</reference>
<dbReference type="AlphaFoldDB" id="A0A285FG35"/>
<evidence type="ECO:0000313" key="2">
    <source>
        <dbReference type="Proteomes" id="UP000219612"/>
    </source>
</evidence>
<gene>
    <name evidence="1" type="ORF">SAMN05421748_101877</name>
</gene>
<dbReference type="Proteomes" id="UP000219612">
    <property type="component" value="Unassembled WGS sequence"/>
</dbReference>
<proteinExistence type="predicted"/>